<dbReference type="GO" id="GO:0006559">
    <property type="term" value="P:L-phenylalanine catabolic process"/>
    <property type="evidence" value="ECO:0007669"/>
    <property type="project" value="UniProtKB-KW"/>
</dbReference>
<dbReference type="InterPro" id="IPR008948">
    <property type="entry name" value="L-Aspartase-like"/>
</dbReference>
<dbReference type="EC" id="4.3.1.24" evidence="6"/>
<keyword evidence="9" id="KW-0585">Phenylalanine catabolism</keyword>
<evidence type="ECO:0000256" key="10">
    <source>
        <dbReference type="ARBA" id="ARBA00023239"/>
    </source>
</evidence>
<keyword evidence="13" id="KW-1185">Reference proteome</keyword>
<gene>
    <name evidence="12" type="ORF">ES332_D04G140400v1</name>
</gene>
<dbReference type="InterPro" id="IPR023144">
    <property type="entry name" value="Phe_NH3-lyase_shielding_dom_sf"/>
</dbReference>
<evidence type="ECO:0000256" key="6">
    <source>
        <dbReference type="ARBA" id="ARBA00012139"/>
    </source>
</evidence>
<dbReference type="SUPFAM" id="SSF48557">
    <property type="entry name" value="L-aspartase-like"/>
    <property type="match status" value="1"/>
</dbReference>
<keyword evidence="10" id="KW-0456">Lyase</keyword>
<comment type="pathway">
    <text evidence="3">Phenylpropanoid metabolism; trans-cinnamate biosynthesis; trans-cinnamate from L-phenylalanine: step 1/1.</text>
</comment>
<comment type="function">
    <text evidence="1">This is a key enzyme of plant metabolism catalyzing the first reaction in the biosynthesis from L-phenylalanine of a wide variety of natural products based on the phenylpropane skeleton.</text>
</comment>
<dbReference type="AlphaFoldDB" id="A0A5D2LDB5"/>
<evidence type="ECO:0000256" key="7">
    <source>
        <dbReference type="ARBA" id="ARBA00022490"/>
    </source>
</evidence>
<dbReference type="Gene3D" id="1.20.200.10">
    <property type="entry name" value="Fumarase/aspartase (Central domain)"/>
    <property type="match status" value="2"/>
</dbReference>
<dbReference type="InterPro" id="IPR024083">
    <property type="entry name" value="Fumarase/histidase_N"/>
</dbReference>
<evidence type="ECO:0000256" key="3">
    <source>
        <dbReference type="ARBA" id="ARBA00005138"/>
    </source>
</evidence>
<evidence type="ECO:0000256" key="5">
    <source>
        <dbReference type="ARBA" id="ARBA00011881"/>
    </source>
</evidence>
<evidence type="ECO:0000313" key="12">
    <source>
        <dbReference type="EMBL" id="TYH77249.1"/>
    </source>
</evidence>
<dbReference type="PANTHER" id="PTHR10362">
    <property type="entry name" value="HISTIDINE AMMONIA-LYASE"/>
    <property type="match status" value="1"/>
</dbReference>
<protein>
    <recommendedName>
        <fullName evidence="6">phenylalanine ammonia-lyase</fullName>
        <ecNumber evidence="6">4.3.1.24</ecNumber>
    </recommendedName>
</protein>
<organism evidence="12 13">
    <name type="scientific">Gossypium tomentosum</name>
    <name type="common">Hawaiian cotton</name>
    <name type="synonym">Gossypium sandvicense</name>
    <dbReference type="NCBI Taxonomy" id="34277"/>
    <lineage>
        <taxon>Eukaryota</taxon>
        <taxon>Viridiplantae</taxon>
        <taxon>Streptophyta</taxon>
        <taxon>Embryophyta</taxon>
        <taxon>Tracheophyta</taxon>
        <taxon>Spermatophyta</taxon>
        <taxon>Magnoliopsida</taxon>
        <taxon>eudicotyledons</taxon>
        <taxon>Gunneridae</taxon>
        <taxon>Pentapetalae</taxon>
        <taxon>rosids</taxon>
        <taxon>malvids</taxon>
        <taxon>Malvales</taxon>
        <taxon>Malvaceae</taxon>
        <taxon>Malvoideae</taxon>
        <taxon>Gossypium</taxon>
    </lineage>
</organism>
<dbReference type="Gene3D" id="1.10.275.10">
    <property type="entry name" value="Fumarase/aspartase (N-terminal domain)"/>
    <property type="match status" value="2"/>
</dbReference>
<sequence length="577" mass="63495">MVSTERIPQGKPLSSLSSVDTLSWGVAADSLKGGHLDEVKHMVSEYRRPLVKFGGEALTFSQVAAVAKILEGLHNGVDNYGITTGFGANFRLRTKDGAALQKLLIRYSGIRFEILEAITKLLNHNVTPCLPLRGSVTASGDIIPLSYIVGLLIGRPNSKAIGPNREPLDAQAAVRVADIDSEFFELQPKERLALVNGTAVGSTMAAMVLFEANILAVLLPEFIDHLIYKLKHHLGQIESAPQWLGPQIELIRFATKSIEKEMNSINDNPFVDVSRNKALHCANFQGTPIGVLMDNARLAIAAIGKLMFAQFSKFVNDFYNNGLPTSLSSGSNPSLDYGFKGTEVAIASYYVNSLGLIFALKTVEVIGLLKLMLTTFLVALCQAIDLRHLDDNLKDIVKNTMGQIAKKTLTTGTDGKLRPLRFYEKDLLQAVDRVYIFTYIDDPSSATYPLMQNLRQVLVEHAMIEREMEKNPSTSIFQNITAFEDELKVVLPKKVENARARVENGNAAISNKIKDCRSYPLYKFVRGPLGTGLLTGQKVTSLGEEFDKVFNAMCQGKIIDPMMESLKERNSAPLPIC</sequence>
<dbReference type="GO" id="GO:0009800">
    <property type="term" value="P:cinnamic acid biosynthetic process"/>
    <property type="evidence" value="ECO:0007669"/>
    <property type="project" value="UniProtKB-UniPathway"/>
</dbReference>
<comment type="subunit">
    <text evidence="5">Homotetramer.</text>
</comment>
<evidence type="ECO:0000256" key="2">
    <source>
        <dbReference type="ARBA" id="ARBA00004496"/>
    </source>
</evidence>
<keyword evidence="8" id="KW-0587">Phenylpropanoid metabolism</keyword>
<dbReference type="Proteomes" id="UP000322667">
    <property type="component" value="Chromosome D04"/>
</dbReference>
<dbReference type="GO" id="GO:0005737">
    <property type="term" value="C:cytoplasm"/>
    <property type="evidence" value="ECO:0007669"/>
    <property type="project" value="UniProtKB-SubCell"/>
</dbReference>
<evidence type="ECO:0000313" key="13">
    <source>
        <dbReference type="Proteomes" id="UP000322667"/>
    </source>
</evidence>
<evidence type="ECO:0000256" key="8">
    <source>
        <dbReference type="ARBA" id="ARBA00023051"/>
    </source>
</evidence>
<dbReference type="InterPro" id="IPR001106">
    <property type="entry name" value="Aromatic_Lyase"/>
</dbReference>
<proteinExistence type="inferred from homology"/>
<evidence type="ECO:0000256" key="9">
    <source>
        <dbReference type="ARBA" id="ARBA00023232"/>
    </source>
</evidence>
<comment type="similarity">
    <text evidence="4">Belongs to the PAL/histidase family.</text>
</comment>
<keyword evidence="7" id="KW-0963">Cytoplasm</keyword>
<comment type="subcellular location">
    <subcellularLocation>
        <location evidence="2">Cytoplasm</location>
    </subcellularLocation>
</comment>
<evidence type="ECO:0000256" key="11">
    <source>
        <dbReference type="ARBA" id="ARBA00023537"/>
    </source>
</evidence>
<dbReference type="GO" id="GO:0045548">
    <property type="term" value="F:phenylalanine ammonia-lyase activity"/>
    <property type="evidence" value="ECO:0007669"/>
    <property type="project" value="UniProtKB-EC"/>
</dbReference>
<accession>A0A5D2LDB5</accession>
<dbReference type="Pfam" id="PF00221">
    <property type="entry name" value="Lyase_aromatic"/>
    <property type="match status" value="2"/>
</dbReference>
<dbReference type="FunFam" id="1.10.274.20:FF:000001">
    <property type="entry name" value="Phenylalanine ammonia-lyase"/>
    <property type="match status" value="1"/>
</dbReference>
<evidence type="ECO:0000256" key="4">
    <source>
        <dbReference type="ARBA" id="ARBA00007238"/>
    </source>
</evidence>
<dbReference type="Gene3D" id="1.10.274.20">
    <property type="entry name" value="Phenylalanine ammonia-lyase 1, domain 3"/>
    <property type="match status" value="1"/>
</dbReference>
<comment type="catalytic activity">
    <reaction evidence="11">
        <text>L-phenylalanine = (E)-cinnamate + NH4(+)</text>
        <dbReference type="Rhea" id="RHEA:21384"/>
        <dbReference type="ChEBI" id="CHEBI:15669"/>
        <dbReference type="ChEBI" id="CHEBI:28938"/>
        <dbReference type="ChEBI" id="CHEBI:58095"/>
        <dbReference type="EC" id="4.3.1.24"/>
    </reaction>
</comment>
<name>A0A5D2LDB5_GOSTO</name>
<dbReference type="UniPathway" id="UPA00713">
    <property type="reaction ID" value="UER00725"/>
</dbReference>
<dbReference type="EMBL" id="CM017626">
    <property type="protein sequence ID" value="TYH77249.1"/>
    <property type="molecule type" value="Genomic_DNA"/>
</dbReference>
<reference evidence="12 13" key="1">
    <citation type="submission" date="2019-07" db="EMBL/GenBank/DDBJ databases">
        <title>WGS assembly of Gossypium tomentosum.</title>
        <authorList>
            <person name="Chen Z.J."/>
            <person name="Sreedasyam A."/>
            <person name="Ando A."/>
            <person name="Song Q."/>
            <person name="De L."/>
            <person name="Hulse-Kemp A."/>
            <person name="Ding M."/>
            <person name="Ye W."/>
            <person name="Kirkbride R."/>
            <person name="Jenkins J."/>
            <person name="Plott C."/>
            <person name="Lovell J."/>
            <person name="Lin Y.-M."/>
            <person name="Vaughn R."/>
            <person name="Liu B."/>
            <person name="Li W."/>
            <person name="Simpson S."/>
            <person name="Scheffler B."/>
            <person name="Saski C."/>
            <person name="Grover C."/>
            <person name="Hu G."/>
            <person name="Conover J."/>
            <person name="Carlson J."/>
            <person name="Shu S."/>
            <person name="Boston L."/>
            <person name="Williams M."/>
            <person name="Peterson D."/>
            <person name="Mcgee K."/>
            <person name="Jones D."/>
            <person name="Wendel J."/>
            <person name="Stelly D."/>
            <person name="Grimwood J."/>
            <person name="Schmutz J."/>
        </authorList>
    </citation>
    <scope>NUCLEOTIDE SEQUENCE [LARGE SCALE GENOMIC DNA]</scope>
    <source>
        <strain evidence="12">7179.01</strain>
    </source>
</reference>
<evidence type="ECO:0000256" key="1">
    <source>
        <dbReference type="ARBA" id="ARBA00002235"/>
    </source>
</evidence>